<evidence type="ECO:0000256" key="1">
    <source>
        <dbReference type="SAM" id="Phobius"/>
    </source>
</evidence>
<organism evidence="3 4">
    <name type="scientific">Clavelina lepadiformis</name>
    <name type="common">Light-bulb sea squirt</name>
    <name type="synonym">Ascidia lepadiformis</name>
    <dbReference type="NCBI Taxonomy" id="159417"/>
    <lineage>
        <taxon>Eukaryota</taxon>
        <taxon>Metazoa</taxon>
        <taxon>Chordata</taxon>
        <taxon>Tunicata</taxon>
        <taxon>Ascidiacea</taxon>
        <taxon>Aplousobranchia</taxon>
        <taxon>Clavelinidae</taxon>
        <taxon>Clavelina</taxon>
    </lineage>
</organism>
<name>A0ABP0GMQ8_CLALP</name>
<protein>
    <submittedName>
        <fullName evidence="3">Uncharacterized protein</fullName>
    </submittedName>
</protein>
<evidence type="ECO:0000313" key="4">
    <source>
        <dbReference type="Proteomes" id="UP001642483"/>
    </source>
</evidence>
<keyword evidence="1" id="KW-0472">Membrane</keyword>
<sequence>MSMSGILHNFVPFVFFCLFFVVVVSSMAMDNSILENHNTNTTKALTTKKLNDTNDDDYYSTYDDLFYDNEKQNIKDIVNSEFDRRRDEIEQMQYKAIEQYIWKDARCDWKSSLVQSHGFYDPFLGGCRDCSSSCPEKDFLCYHKCKFYTFEKTLKEHDEENQRTHQSLYLQVHVLLGLLPLCVSIIIGLLVFCSEKYKKKMKSFNRRIHGNARGDVDHGML</sequence>
<dbReference type="Proteomes" id="UP001642483">
    <property type="component" value="Unassembled WGS sequence"/>
</dbReference>
<feature type="transmembrane region" description="Helical" evidence="1">
    <location>
        <begin position="168"/>
        <end position="193"/>
    </location>
</feature>
<keyword evidence="1" id="KW-0812">Transmembrane</keyword>
<feature type="chain" id="PRO_5046259396" evidence="2">
    <location>
        <begin position="27"/>
        <end position="221"/>
    </location>
</feature>
<proteinExistence type="predicted"/>
<evidence type="ECO:0000313" key="3">
    <source>
        <dbReference type="EMBL" id="CAK8693022.1"/>
    </source>
</evidence>
<gene>
    <name evidence="3" type="ORF">CVLEPA_LOCUS26352</name>
</gene>
<evidence type="ECO:0000256" key="2">
    <source>
        <dbReference type="SAM" id="SignalP"/>
    </source>
</evidence>
<feature type="signal peptide" evidence="2">
    <location>
        <begin position="1"/>
        <end position="26"/>
    </location>
</feature>
<accession>A0ABP0GMQ8</accession>
<reference evidence="3 4" key="1">
    <citation type="submission" date="2024-02" db="EMBL/GenBank/DDBJ databases">
        <authorList>
            <person name="Daric V."/>
            <person name="Darras S."/>
        </authorList>
    </citation>
    <scope>NUCLEOTIDE SEQUENCE [LARGE SCALE GENOMIC DNA]</scope>
</reference>
<keyword evidence="4" id="KW-1185">Reference proteome</keyword>
<keyword evidence="2" id="KW-0732">Signal</keyword>
<keyword evidence="1" id="KW-1133">Transmembrane helix</keyword>
<comment type="caution">
    <text evidence="3">The sequence shown here is derived from an EMBL/GenBank/DDBJ whole genome shotgun (WGS) entry which is preliminary data.</text>
</comment>
<dbReference type="EMBL" id="CAWYQH010000130">
    <property type="protein sequence ID" value="CAK8693022.1"/>
    <property type="molecule type" value="Genomic_DNA"/>
</dbReference>